<keyword evidence="1" id="KW-1133">Transmembrane helix</keyword>
<protein>
    <submittedName>
        <fullName evidence="2">Uncharacterized protein</fullName>
    </submittedName>
</protein>
<evidence type="ECO:0000256" key="1">
    <source>
        <dbReference type="SAM" id="Phobius"/>
    </source>
</evidence>
<dbReference type="EMBL" id="QJKJ01017907">
    <property type="protein sequence ID" value="RDX58027.1"/>
    <property type="molecule type" value="Genomic_DNA"/>
</dbReference>
<dbReference type="AlphaFoldDB" id="A0A371DZP9"/>
<proteinExistence type="predicted"/>
<evidence type="ECO:0000313" key="2">
    <source>
        <dbReference type="EMBL" id="RDX58027.1"/>
    </source>
</evidence>
<evidence type="ECO:0000313" key="3">
    <source>
        <dbReference type="Proteomes" id="UP000257109"/>
    </source>
</evidence>
<dbReference type="Proteomes" id="UP000257109">
    <property type="component" value="Unassembled WGS sequence"/>
</dbReference>
<feature type="transmembrane region" description="Helical" evidence="1">
    <location>
        <begin position="6"/>
        <end position="22"/>
    </location>
</feature>
<name>A0A371DZP9_MUCPR</name>
<keyword evidence="1" id="KW-0472">Membrane</keyword>
<accession>A0A371DZP9</accession>
<comment type="caution">
    <text evidence="2">The sequence shown here is derived from an EMBL/GenBank/DDBJ whole genome shotgun (WGS) entry which is preliminary data.</text>
</comment>
<keyword evidence="3" id="KW-1185">Reference proteome</keyword>
<feature type="non-terminal residue" evidence="2">
    <location>
        <position position="1"/>
    </location>
</feature>
<organism evidence="2 3">
    <name type="scientific">Mucuna pruriens</name>
    <name type="common">Velvet bean</name>
    <name type="synonym">Dolichos pruriens</name>
    <dbReference type="NCBI Taxonomy" id="157652"/>
    <lineage>
        <taxon>Eukaryota</taxon>
        <taxon>Viridiplantae</taxon>
        <taxon>Streptophyta</taxon>
        <taxon>Embryophyta</taxon>
        <taxon>Tracheophyta</taxon>
        <taxon>Spermatophyta</taxon>
        <taxon>Magnoliopsida</taxon>
        <taxon>eudicotyledons</taxon>
        <taxon>Gunneridae</taxon>
        <taxon>Pentapetalae</taxon>
        <taxon>rosids</taxon>
        <taxon>fabids</taxon>
        <taxon>Fabales</taxon>
        <taxon>Fabaceae</taxon>
        <taxon>Papilionoideae</taxon>
        <taxon>50 kb inversion clade</taxon>
        <taxon>NPAAA clade</taxon>
        <taxon>indigoferoid/millettioid clade</taxon>
        <taxon>Phaseoleae</taxon>
        <taxon>Mucuna</taxon>
    </lineage>
</organism>
<sequence length="116" mass="13285">MGFGSWILGLLSPIISQIIVYLENTNFKKRFSLGYLIQNVELQQELHVQDKEIMGGIRIGQCLISHIHLTDLLLTMNRIFFKRQIQHDVVINSKTVSNSLKSKRKLTLRGGGSNYK</sequence>
<keyword evidence="1" id="KW-0812">Transmembrane</keyword>
<gene>
    <name evidence="2" type="ORF">CR513_62690</name>
</gene>
<reference evidence="2" key="1">
    <citation type="submission" date="2018-05" db="EMBL/GenBank/DDBJ databases">
        <title>Draft genome of Mucuna pruriens seed.</title>
        <authorList>
            <person name="Nnadi N.E."/>
            <person name="Vos R."/>
            <person name="Hasami M.H."/>
            <person name="Devisetty U.K."/>
            <person name="Aguiy J.C."/>
        </authorList>
    </citation>
    <scope>NUCLEOTIDE SEQUENCE [LARGE SCALE GENOMIC DNA]</scope>
    <source>
        <strain evidence="2">JCA_2017</strain>
    </source>
</reference>